<name>A0A0F4ZAG5_9PEZI</name>
<sequence>MSHPQKQVVSEQTPLLASSSSSSPHDSQSPRRSSAASSLASAIRKDLSGSTSNSDGRTASGTADGRRYLVRLFKLLSHVENRILLAGFLITLSFSFTQVPLFYVFHLMECDVYYDTHPPYTGDGDRCSVNEIAAGTARQFSLLGMSTTVCGIMNLFFSGWLIKRIGPKATLIFQTSVPAVRVLMQIMGVITGGELGMFMIQATQIVTIFGGPAGYVLVVNVIIGEVVEASRRTGTFGKLQGCVMLGMSVGYIVGGRVGDAFGIQMPFRVAFVSFVSASFYVLSFLPYIDPARMSGSRPGAAKGGFLAPLRILKPQIARLTGGRLVNHYGVVFLCAGIFTGVVATGYAPLLIQMYATAAFDFTQADNGLMMSEFSFVRSLFLILAFPRIISWGRQVYSPRRQALQVAARKKKNATAAVAAARDSDGEQDETAGLSGWTTPKNNCATPSGYGTTDTIDDSSALIMPTHPEEVEVMPANAVEVEVPPITETAEDISHDEGVVDLSFDLVFLRWSLVVDGALTTLAAFATQKWHIYLAAMLIPLGSGSAPAAKGVITDMCTPSQRADALNAVTLVENMANLTTQGIFGYVFAALATRGVAHMTFFCNAAIAVLAMLVLLFSKFPPLGSELVDEADVEAEAEV</sequence>
<keyword evidence="3 6" id="KW-1133">Transmembrane helix</keyword>
<dbReference type="Proteomes" id="UP000033483">
    <property type="component" value="Unassembled WGS sequence"/>
</dbReference>
<feature type="compositionally biased region" description="Polar residues" evidence="5">
    <location>
        <begin position="48"/>
        <end position="60"/>
    </location>
</feature>
<evidence type="ECO:0000256" key="1">
    <source>
        <dbReference type="ARBA" id="ARBA00004141"/>
    </source>
</evidence>
<evidence type="ECO:0000256" key="4">
    <source>
        <dbReference type="ARBA" id="ARBA00023136"/>
    </source>
</evidence>
<keyword evidence="8" id="KW-1185">Reference proteome</keyword>
<dbReference type="AlphaFoldDB" id="A0A0F4ZAG5"/>
<feature type="transmembrane region" description="Helical" evidence="6">
    <location>
        <begin position="269"/>
        <end position="288"/>
    </location>
</feature>
<dbReference type="InterPro" id="IPR036259">
    <property type="entry name" value="MFS_trans_sf"/>
</dbReference>
<dbReference type="Gene3D" id="1.20.1250.20">
    <property type="entry name" value="MFS general substrate transporter like domains"/>
    <property type="match status" value="2"/>
</dbReference>
<feature type="compositionally biased region" description="Low complexity" evidence="5">
    <location>
        <begin position="18"/>
        <end position="42"/>
    </location>
</feature>
<dbReference type="GO" id="GO:0016020">
    <property type="term" value="C:membrane"/>
    <property type="evidence" value="ECO:0007669"/>
    <property type="project" value="UniProtKB-SubCell"/>
</dbReference>
<evidence type="ECO:0000256" key="3">
    <source>
        <dbReference type="ARBA" id="ARBA00022989"/>
    </source>
</evidence>
<comment type="caution">
    <text evidence="7">The sequence shown here is derived from an EMBL/GenBank/DDBJ whole genome shotgun (WGS) entry which is preliminary data.</text>
</comment>
<evidence type="ECO:0000313" key="8">
    <source>
        <dbReference type="Proteomes" id="UP000033483"/>
    </source>
</evidence>
<feature type="transmembrane region" description="Helical" evidence="6">
    <location>
        <begin position="595"/>
        <end position="616"/>
    </location>
</feature>
<feature type="transmembrane region" description="Helical" evidence="6">
    <location>
        <begin position="206"/>
        <end position="227"/>
    </location>
</feature>
<protein>
    <recommendedName>
        <fullName evidence="9">Major facilitator superfamily (MFS) profile domain-containing protein</fullName>
    </recommendedName>
</protein>
<organism evidence="7 8">
    <name type="scientific">Thielaviopsis punctulata</name>
    <dbReference type="NCBI Taxonomy" id="72032"/>
    <lineage>
        <taxon>Eukaryota</taxon>
        <taxon>Fungi</taxon>
        <taxon>Dikarya</taxon>
        <taxon>Ascomycota</taxon>
        <taxon>Pezizomycotina</taxon>
        <taxon>Sordariomycetes</taxon>
        <taxon>Hypocreomycetidae</taxon>
        <taxon>Microascales</taxon>
        <taxon>Ceratocystidaceae</taxon>
        <taxon>Thielaviopsis</taxon>
    </lineage>
</organism>
<gene>
    <name evidence="7" type="ORF">TD95_001825</name>
</gene>
<feature type="transmembrane region" description="Helical" evidence="6">
    <location>
        <begin position="140"/>
        <end position="162"/>
    </location>
</feature>
<dbReference type="InterPro" id="IPR011701">
    <property type="entry name" value="MFS"/>
</dbReference>
<feature type="region of interest" description="Disordered" evidence="5">
    <location>
        <begin position="1"/>
        <end position="60"/>
    </location>
</feature>
<keyword evidence="2 6" id="KW-0812">Transmembrane</keyword>
<feature type="transmembrane region" description="Helical" evidence="6">
    <location>
        <begin position="375"/>
        <end position="392"/>
    </location>
</feature>
<dbReference type="PANTHER" id="PTHR23507">
    <property type="entry name" value="ZGC:174356"/>
    <property type="match status" value="1"/>
</dbReference>
<dbReference type="EMBL" id="LAEV01001664">
    <property type="protein sequence ID" value="KKA27514.1"/>
    <property type="molecule type" value="Genomic_DNA"/>
</dbReference>
<dbReference type="SUPFAM" id="SSF103473">
    <property type="entry name" value="MFS general substrate transporter"/>
    <property type="match status" value="2"/>
</dbReference>
<dbReference type="Pfam" id="PF07690">
    <property type="entry name" value="MFS_1"/>
    <property type="match status" value="1"/>
</dbReference>
<evidence type="ECO:0000256" key="2">
    <source>
        <dbReference type="ARBA" id="ARBA00022692"/>
    </source>
</evidence>
<keyword evidence="4 6" id="KW-0472">Membrane</keyword>
<dbReference type="OrthoDB" id="5204190at2759"/>
<feature type="transmembrane region" description="Helical" evidence="6">
    <location>
        <begin position="239"/>
        <end position="257"/>
    </location>
</feature>
<feature type="compositionally biased region" description="Polar residues" evidence="5">
    <location>
        <begin position="1"/>
        <end position="17"/>
    </location>
</feature>
<proteinExistence type="predicted"/>
<evidence type="ECO:0008006" key="9">
    <source>
        <dbReference type="Google" id="ProtNLM"/>
    </source>
</evidence>
<feature type="compositionally biased region" description="Polar residues" evidence="5">
    <location>
        <begin position="435"/>
        <end position="450"/>
    </location>
</feature>
<evidence type="ECO:0000313" key="7">
    <source>
        <dbReference type="EMBL" id="KKA27514.1"/>
    </source>
</evidence>
<feature type="transmembrane region" description="Helical" evidence="6">
    <location>
        <begin position="83"/>
        <end position="105"/>
    </location>
</feature>
<accession>A0A0F4ZAG5</accession>
<dbReference type="PANTHER" id="PTHR23507:SF13">
    <property type="entry name" value="MFS GENERAL SUBSTRATE TRANSPORTER"/>
    <property type="match status" value="1"/>
</dbReference>
<reference evidence="7 8" key="1">
    <citation type="submission" date="2015-03" db="EMBL/GenBank/DDBJ databases">
        <authorList>
            <person name="Radwan O."/>
            <person name="Al-Naeli F.A."/>
            <person name="Rendon G.A."/>
            <person name="Fields C."/>
        </authorList>
    </citation>
    <scope>NUCLEOTIDE SEQUENCE [LARGE SCALE GENOMIC DNA]</scope>
    <source>
        <strain evidence="7">CR-DP1</strain>
    </source>
</reference>
<comment type="subcellular location">
    <subcellularLocation>
        <location evidence="1">Membrane</location>
        <topology evidence="1">Multi-pass membrane protein</topology>
    </subcellularLocation>
</comment>
<evidence type="ECO:0000256" key="6">
    <source>
        <dbReference type="SAM" id="Phobius"/>
    </source>
</evidence>
<evidence type="ECO:0000256" key="5">
    <source>
        <dbReference type="SAM" id="MobiDB-lite"/>
    </source>
</evidence>
<dbReference type="GO" id="GO:0022857">
    <property type="term" value="F:transmembrane transporter activity"/>
    <property type="evidence" value="ECO:0007669"/>
    <property type="project" value="InterPro"/>
</dbReference>
<feature type="transmembrane region" description="Helical" evidence="6">
    <location>
        <begin position="328"/>
        <end position="355"/>
    </location>
</feature>
<feature type="region of interest" description="Disordered" evidence="5">
    <location>
        <begin position="418"/>
        <end position="450"/>
    </location>
</feature>